<dbReference type="PROSITE" id="PS00135">
    <property type="entry name" value="TRYPSIN_SER"/>
    <property type="match status" value="1"/>
</dbReference>
<feature type="domain" description="Peptidase S1" evidence="4">
    <location>
        <begin position="127"/>
        <end position="371"/>
    </location>
</feature>
<dbReference type="InterPro" id="IPR001254">
    <property type="entry name" value="Trypsin_dom"/>
</dbReference>
<dbReference type="InterPro" id="IPR009003">
    <property type="entry name" value="Peptidase_S1_PA"/>
</dbReference>
<dbReference type="GO" id="GO:0004252">
    <property type="term" value="F:serine-type endopeptidase activity"/>
    <property type="evidence" value="ECO:0007669"/>
    <property type="project" value="InterPro"/>
</dbReference>
<feature type="signal peptide" evidence="3">
    <location>
        <begin position="1"/>
        <end position="19"/>
    </location>
</feature>
<organism evidence="5 6">
    <name type="scientific">Meganyctiphanes norvegica</name>
    <name type="common">Northern krill</name>
    <name type="synonym">Thysanopoda norvegica</name>
    <dbReference type="NCBI Taxonomy" id="48144"/>
    <lineage>
        <taxon>Eukaryota</taxon>
        <taxon>Metazoa</taxon>
        <taxon>Ecdysozoa</taxon>
        <taxon>Arthropoda</taxon>
        <taxon>Crustacea</taxon>
        <taxon>Multicrustacea</taxon>
        <taxon>Malacostraca</taxon>
        <taxon>Eumalacostraca</taxon>
        <taxon>Eucarida</taxon>
        <taxon>Euphausiacea</taxon>
        <taxon>Euphausiidae</taxon>
        <taxon>Meganyctiphanes</taxon>
    </lineage>
</organism>
<reference evidence="5 6" key="1">
    <citation type="submission" date="2024-05" db="EMBL/GenBank/DDBJ databases">
        <authorList>
            <person name="Wallberg A."/>
        </authorList>
    </citation>
    <scope>NUCLEOTIDE SEQUENCE [LARGE SCALE GENOMIC DNA]</scope>
</reference>
<dbReference type="Pfam" id="PF00089">
    <property type="entry name" value="Trypsin"/>
    <property type="match status" value="1"/>
</dbReference>
<keyword evidence="1" id="KW-1015">Disulfide bond</keyword>
<dbReference type="InterPro" id="IPR033116">
    <property type="entry name" value="TRYPSIN_SER"/>
</dbReference>
<name>A0AAV2QY70_MEGNR</name>
<dbReference type="PRINTS" id="PR00722">
    <property type="entry name" value="CHYMOTRYPSIN"/>
</dbReference>
<dbReference type="SUPFAM" id="SSF50494">
    <property type="entry name" value="Trypsin-like serine proteases"/>
    <property type="match status" value="1"/>
</dbReference>
<keyword evidence="2" id="KW-0720">Serine protease</keyword>
<evidence type="ECO:0000256" key="2">
    <source>
        <dbReference type="RuleBase" id="RU363034"/>
    </source>
</evidence>
<gene>
    <name evidence="5" type="ORF">MNOR_LOCUS16684</name>
</gene>
<dbReference type="GO" id="GO:0006508">
    <property type="term" value="P:proteolysis"/>
    <property type="evidence" value="ECO:0007669"/>
    <property type="project" value="UniProtKB-KW"/>
</dbReference>
<keyword evidence="2" id="KW-0645">Protease</keyword>
<dbReference type="EMBL" id="CAXKWB010011086">
    <property type="protein sequence ID" value="CAL4099991.1"/>
    <property type="molecule type" value="Genomic_DNA"/>
</dbReference>
<feature type="chain" id="PRO_5043550824" description="Peptidase S1 domain-containing protein" evidence="3">
    <location>
        <begin position="20"/>
        <end position="374"/>
    </location>
</feature>
<dbReference type="InterPro" id="IPR043504">
    <property type="entry name" value="Peptidase_S1_PA_chymotrypsin"/>
</dbReference>
<dbReference type="PANTHER" id="PTHR24252">
    <property type="entry name" value="ACROSIN-RELATED"/>
    <property type="match status" value="1"/>
</dbReference>
<dbReference type="InterPro" id="IPR001314">
    <property type="entry name" value="Peptidase_S1A"/>
</dbReference>
<dbReference type="AlphaFoldDB" id="A0AAV2QY70"/>
<proteinExistence type="predicted"/>
<evidence type="ECO:0000256" key="3">
    <source>
        <dbReference type="SAM" id="SignalP"/>
    </source>
</evidence>
<dbReference type="InterPro" id="IPR018114">
    <property type="entry name" value="TRYPSIN_HIS"/>
</dbReference>
<evidence type="ECO:0000313" key="5">
    <source>
        <dbReference type="EMBL" id="CAL4099991.1"/>
    </source>
</evidence>
<dbReference type="PANTHER" id="PTHR24252:SF7">
    <property type="entry name" value="HYALIN"/>
    <property type="match status" value="1"/>
</dbReference>
<dbReference type="CDD" id="cd00190">
    <property type="entry name" value="Tryp_SPc"/>
    <property type="match status" value="1"/>
</dbReference>
<accession>A0AAV2QY70</accession>
<sequence length="374" mass="41114">MVLFGVALLVAAMVITAECQVHFPSSDPEPDNRISNDCTASNGQKGTCYEFRSTNFKECSFFPSLDSTNPDVKSHLELNLCRNTGREAYFCCPSATSTTPAEEITAATRTGIFPSEKECGMSQRFNVVGGESTAAGDWPWLAAILGNVFPSRERSVFCGATLITKQHVISAAHCFKKRFPNTIVRLGEYNVSIPNSLDGGQDFEIVDERIANYDRVTKENDLILLKLDRPVNQFTDFIRAACLPFHLRNDPFDGKTLEVVGWGLVVVETLTYTDTPLLGKVPVVPLSECQEAYKKKSSSLVDNRQLCAGTGVTDSCRGDSGGPLNYLDFNTGRFYIVGVVSFGPKNCGDSNLPGVYGRIGSYLDWIEEKVREML</sequence>
<feature type="non-terminal residue" evidence="5">
    <location>
        <position position="374"/>
    </location>
</feature>
<evidence type="ECO:0000256" key="1">
    <source>
        <dbReference type="ARBA" id="ARBA00023157"/>
    </source>
</evidence>
<comment type="caution">
    <text evidence="5">The sequence shown here is derived from an EMBL/GenBank/DDBJ whole genome shotgun (WGS) entry which is preliminary data.</text>
</comment>
<dbReference type="PROSITE" id="PS50240">
    <property type="entry name" value="TRYPSIN_DOM"/>
    <property type="match status" value="1"/>
</dbReference>
<evidence type="ECO:0000259" key="4">
    <source>
        <dbReference type="PROSITE" id="PS50240"/>
    </source>
</evidence>
<protein>
    <recommendedName>
        <fullName evidence="4">Peptidase S1 domain-containing protein</fullName>
    </recommendedName>
</protein>
<dbReference type="PROSITE" id="PS00134">
    <property type="entry name" value="TRYPSIN_HIS"/>
    <property type="match status" value="1"/>
</dbReference>
<keyword evidence="6" id="KW-1185">Reference proteome</keyword>
<evidence type="ECO:0000313" key="6">
    <source>
        <dbReference type="Proteomes" id="UP001497623"/>
    </source>
</evidence>
<keyword evidence="3" id="KW-0732">Signal</keyword>
<dbReference type="Proteomes" id="UP001497623">
    <property type="component" value="Unassembled WGS sequence"/>
</dbReference>
<keyword evidence="2" id="KW-0378">Hydrolase</keyword>
<dbReference type="Gene3D" id="2.40.10.10">
    <property type="entry name" value="Trypsin-like serine proteases"/>
    <property type="match status" value="1"/>
</dbReference>
<dbReference type="SMART" id="SM00020">
    <property type="entry name" value="Tryp_SPc"/>
    <property type="match status" value="1"/>
</dbReference>